<accession>A0ABR9KSF4</accession>
<dbReference type="Proteomes" id="UP000661607">
    <property type="component" value="Unassembled WGS sequence"/>
</dbReference>
<dbReference type="EMBL" id="JADBEF010000001">
    <property type="protein sequence ID" value="MBE1564952.1"/>
    <property type="molecule type" value="Genomic_DNA"/>
</dbReference>
<evidence type="ECO:0000313" key="1">
    <source>
        <dbReference type="EMBL" id="MBE1564952.1"/>
    </source>
</evidence>
<evidence type="ECO:0000313" key="2">
    <source>
        <dbReference type="Proteomes" id="UP000661607"/>
    </source>
</evidence>
<name>A0ABR9KSF4_9ACTN</name>
<sequence>MLGDLQTGDLSGMPNRTVYGACGLGSLGRVLGHVRGDSLIAQFAQFGRDVDRSYVELIAPPDGRGRSVLYSDRDLTGGLAYGPVEQVDRDVVRRAVGWSVRSVEPDDGMEVDQAASLILGDLGV</sequence>
<reference evidence="1 2" key="1">
    <citation type="submission" date="2020-10" db="EMBL/GenBank/DDBJ databases">
        <title>Sequencing the genomes of 1000 actinobacteria strains.</title>
        <authorList>
            <person name="Klenk H.-P."/>
        </authorList>
    </citation>
    <scope>NUCLEOTIDE SEQUENCE [LARGE SCALE GENOMIC DNA]</scope>
    <source>
        <strain evidence="1 2">DSM 43748</strain>
    </source>
</reference>
<proteinExistence type="predicted"/>
<comment type="caution">
    <text evidence="1">The sequence shown here is derived from an EMBL/GenBank/DDBJ whole genome shotgun (WGS) entry which is preliminary data.</text>
</comment>
<organism evidence="1 2">
    <name type="scientific">Nonomuraea africana</name>
    <dbReference type="NCBI Taxonomy" id="46171"/>
    <lineage>
        <taxon>Bacteria</taxon>
        <taxon>Bacillati</taxon>
        <taxon>Actinomycetota</taxon>
        <taxon>Actinomycetes</taxon>
        <taxon>Streptosporangiales</taxon>
        <taxon>Streptosporangiaceae</taxon>
        <taxon>Nonomuraea</taxon>
    </lineage>
</organism>
<gene>
    <name evidence="1" type="ORF">H4W81_007731</name>
</gene>
<keyword evidence="2" id="KW-1185">Reference proteome</keyword>
<protein>
    <submittedName>
        <fullName evidence="1">Uncharacterized protein</fullName>
    </submittedName>
</protein>